<evidence type="ECO:0000313" key="5">
    <source>
        <dbReference type="EMBL" id="CAE4618147.1"/>
    </source>
</evidence>
<evidence type="ECO:0000313" key="10">
    <source>
        <dbReference type="EMBL" id="CAE4618157.1"/>
    </source>
</evidence>
<feature type="compositionally biased region" description="Basic residues" evidence="1">
    <location>
        <begin position="1"/>
        <end position="11"/>
    </location>
</feature>
<evidence type="ECO:0000313" key="3">
    <source>
        <dbReference type="EMBL" id="CAE4618144.1"/>
    </source>
</evidence>
<dbReference type="EMBL" id="HBNS01026175">
    <property type="protein sequence ID" value="CAE4618146.1"/>
    <property type="molecule type" value="Transcribed_RNA"/>
</dbReference>
<evidence type="ECO:0000256" key="1">
    <source>
        <dbReference type="SAM" id="MobiDB-lite"/>
    </source>
</evidence>
<feature type="compositionally biased region" description="Polar residues" evidence="1">
    <location>
        <begin position="127"/>
        <end position="138"/>
    </location>
</feature>
<dbReference type="EMBL" id="HBNS01026180">
    <property type="protein sequence ID" value="CAE4618154.1"/>
    <property type="molecule type" value="Transcribed_RNA"/>
</dbReference>
<evidence type="ECO:0000313" key="8">
    <source>
        <dbReference type="EMBL" id="CAE4618154.1"/>
    </source>
</evidence>
<evidence type="ECO:0000313" key="6">
    <source>
        <dbReference type="EMBL" id="CAE4618149.1"/>
    </source>
</evidence>
<evidence type="ECO:0000313" key="9">
    <source>
        <dbReference type="EMBL" id="CAE4618156.1"/>
    </source>
</evidence>
<dbReference type="EMBL" id="HBNS01026182">
    <property type="protein sequence ID" value="CAE4618157.1"/>
    <property type="molecule type" value="Transcribed_RNA"/>
</dbReference>
<dbReference type="Pfam" id="PF09073">
    <property type="entry name" value="BUD22"/>
    <property type="match status" value="1"/>
</dbReference>
<dbReference type="EMBL" id="HBNS01026179">
    <property type="protein sequence ID" value="CAE4618153.1"/>
    <property type="molecule type" value="Transcribed_RNA"/>
</dbReference>
<dbReference type="EMBL" id="HBNS01026177">
    <property type="protein sequence ID" value="CAE4618149.1"/>
    <property type="molecule type" value="Transcribed_RNA"/>
</dbReference>
<name>A0A6V2HBK2_9STRA</name>
<evidence type="ECO:0000259" key="2">
    <source>
        <dbReference type="Pfam" id="PF09073"/>
    </source>
</evidence>
<protein>
    <recommendedName>
        <fullName evidence="2">Bud22 domain-containing protein</fullName>
    </recommendedName>
</protein>
<dbReference type="EMBL" id="HBNS01026174">
    <property type="protein sequence ID" value="CAE4618144.1"/>
    <property type="molecule type" value="Transcribed_RNA"/>
</dbReference>
<evidence type="ECO:0000313" key="4">
    <source>
        <dbReference type="EMBL" id="CAE4618146.1"/>
    </source>
</evidence>
<dbReference type="AlphaFoldDB" id="A0A6V2HBK2"/>
<feature type="compositionally biased region" description="Low complexity" evidence="1">
    <location>
        <begin position="58"/>
        <end position="77"/>
    </location>
</feature>
<accession>A0A6V2HBK2</accession>
<evidence type="ECO:0000313" key="7">
    <source>
        <dbReference type="EMBL" id="CAE4618153.1"/>
    </source>
</evidence>
<dbReference type="EMBL" id="HBNS01026181">
    <property type="protein sequence ID" value="CAE4618156.1"/>
    <property type="molecule type" value="Transcribed_RNA"/>
</dbReference>
<sequence>MEHGKKKKKKREREGGAGNERTSKRNKLGGHGTTSNLFIDSLSGGGGADGEADDSHTENYNGNPYGPGGDDYYNEGGQMNLKKNRPGQRARKAKAMAIQAKKEGRTWDSSVNWREKKKTKPEDENENGGNKQQTTTASGLKADTKIEAKDIAGMGKSWKEEGKAHPSWAARQTQKAKSGVGIVEFTGKKITF</sequence>
<feature type="region of interest" description="Disordered" evidence="1">
    <location>
        <begin position="157"/>
        <end position="178"/>
    </location>
</feature>
<dbReference type="InterPro" id="IPR015158">
    <property type="entry name" value="Bud22_dom"/>
</dbReference>
<organism evidence="5">
    <name type="scientific">Ditylum brightwellii</name>
    <dbReference type="NCBI Taxonomy" id="49249"/>
    <lineage>
        <taxon>Eukaryota</taxon>
        <taxon>Sar</taxon>
        <taxon>Stramenopiles</taxon>
        <taxon>Ochrophyta</taxon>
        <taxon>Bacillariophyta</taxon>
        <taxon>Mediophyceae</taxon>
        <taxon>Lithodesmiophycidae</taxon>
        <taxon>Lithodesmiales</taxon>
        <taxon>Lithodesmiaceae</taxon>
        <taxon>Ditylum</taxon>
    </lineage>
</organism>
<dbReference type="EMBL" id="HBNS01026176">
    <property type="protein sequence ID" value="CAE4618147.1"/>
    <property type="molecule type" value="Transcribed_RNA"/>
</dbReference>
<feature type="compositionally biased region" description="Basic residues" evidence="1">
    <location>
        <begin position="82"/>
        <end position="94"/>
    </location>
</feature>
<feature type="region of interest" description="Disordered" evidence="1">
    <location>
        <begin position="1"/>
        <end position="145"/>
    </location>
</feature>
<reference evidence="5" key="1">
    <citation type="submission" date="2021-01" db="EMBL/GenBank/DDBJ databases">
        <authorList>
            <person name="Corre E."/>
            <person name="Pelletier E."/>
            <person name="Niang G."/>
            <person name="Scheremetjew M."/>
            <person name="Finn R."/>
            <person name="Kale V."/>
            <person name="Holt S."/>
            <person name="Cochrane G."/>
            <person name="Meng A."/>
            <person name="Brown T."/>
            <person name="Cohen L."/>
        </authorList>
    </citation>
    <scope>NUCLEOTIDE SEQUENCE</scope>
    <source>
        <strain evidence="5">GSO104</strain>
    </source>
</reference>
<gene>
    <name evidence="3" type="ORF">DBRI00130_LOCUS20636</name>
    <name evidence="4" type="ORF">DBRI00130_LOCUS20637</name>
    <name evidence="5" type="ORF">DBRI00130_LOCUS20638</name>
    <name evidence="6" type="ORF">DBRI00130_LOCUS20639</name>
    <name evidence="7" type="ORF">DBRI00130_LOCUS20641</name>
    <name evidence="8" type="ORF">DBRI00130_LOCUS20642</name>
    <name evidence="9" type="ORF">DBRI00130_LOCUS20643</name>
    <name evidence="10" type="ORF">DBRI00130_LOCUS20644</name>
</gene>
<feature type="domain" description="Bud22" evidence="2">
    <location>
        <begin position="14"/>
        <end position="192"/>
    </location>
</feature>
<proteinExistence type="predicted"/>